<keyword evidence="3" id="KW-1185">Reference proteome</keyword>
<dbReference type="EMBL" id="CATOUU010001052">
    <property type="protein sequence ID" value="CAI9969001.1"/>
    <property type="molecule type" value="Genomic_DNA"/>
</dbReference>
<gene>
    <name evidence="1" type="ORF">HINF_LOCUS56646</name>
    <name evidence="2" type="ORF">HINF_LOCUS58826</name>
</gene>
<name>A0AA86QZN0_9EUKA</name>
<sequence length="183" mass="21871">MQQNINALSYSMCSPCPRNLLEMTKIIMYDTQLYLAYTEQGILYVDAHQLLKCFKPNLKTSYDIKISTQFKRLTFVEIYENYNLPNRIIKTCIHLLSCNDNKFTTIQGLTFPSKSDWEHNWEVLVYSQQLFIVAGNSPVFLIFWQIWTKFDHIWLKFDRIFVLFKVKLQWRECQTSSVQVEQI</sequence>
<dbReference type="Proteomes" id="UP001642409">
    <property type="component" value="Unassembled WGS sequence"/>
</dbReference>
<dbReference type="AlphaFoldDB" id="A0AA86QZN0"/>
<comment type="caution">
    <text evidence="1">The sequence shown here is derived from an EMBL/GenBank/DDBJ whole genome shotgun (WGS) entry which is preliminary data.</text>
</comment>
<organism evidence="1">
    <name type="scientific">Hexamita inflata</name>
    <dbReference type="NCBI Taxonomy" id="28002"/>
    <lineage>
        <taxon>Eukaryota</taxon>
        <taxon>Metamonada</taxon>
        <taxon>Diplomonadida</taxon>
        <taxon>Hexamitidae</taxon>
        <taxon>Hexamitinae</taxon>
        <taxon>Hexamita</taxon>
    </lineage>
</organism>
<reference evidence="1" key="1">
    <citation type="submission" date="2023-06" db="EMBL/GenBank/DDBJ databases">
        <authorList>
            <person name="Kurt Z."/>
        </authorList>
    </citation>
    <scope>NUCLEOTIDE SEQUENCE</scope>
</reference>
<dbReference type="EMBL" id="CAXDID020000333">
    <property type="protein sequence ID" value="CAL6078280.1"/>
    <property type="molecule type" value="Genomic_DNA"/>
</dbReference>
<accession>A0AA86QZN0</accession>
<reference evidence="2 3" key="2">
    <citation type="submission" date="2024-07" db="EMBL/GenBank/DDBJ databases">
        <authorList>
            <person name="Akdeniz Z."/>
        </authorList>
    </citation>
    <scope>NUCLEOTIDE SEQUENCE [LARGE SCALE GENOMIC DNA]</scope>
</reference>
<protein>
    <submittedName>
        <fullName evidence="2">Hypothetical_protein</fullName>
    </submittedName>
</protein>
<evidence type="ECO:0000313" key="2">
    <source>
        <dbReference type="EMBL" id="CAL6078280.1"/>
    </source>
</evidence>
<evidence type="ECO:0000313" key="3">
    <source>
        <dbReference type="Proteomes" id="UP001642409"/>
    </source>
</evidence>
<evidence type="ECO:0000313" key="1">
    <source>
        <dbReference type="EMBL" id="CAI9969001.1"/>
    </source>
</evidence>
<proteinExistence type="predicted"/>